<dbReference type="EMBL" id="SOCA01000001">
    <property type="protein sequence ID" value="TDU81372.1"/>
    <property type="molecule type" value="Genomic_DNA"/>
</dbReference>
<dbReference type="AlphaFoldDB" id="A0A4R7SQ74"/>
<accession>A0A4R7SQ74</accession>
<evidence type="ECO:0000313" key="2">
    <source>
        <dbReference type="EMBL" id="TDU81372.1"/>
    </source>
</evidence>
<evidence type="ECO:0000256" key="1">
    <source>
        <dbReference type="SAM" id="SignalP"/>
    </source>
</evidence>
<proteinExistence type="predicted"/>
<dbReference type="RefSeq" id="WP_133793328.1">
    <property type="nucleotide sequence ID" value="NZ_SOCA01000001.1"/>
</dbReference>
<organism evidence="2 3">
    <name type="scientific">Prosthecobacter fusiformis</name>
    <dbReference type="NCBI Taxonomy" id="48464"/>
    <lineage>
        <taxon>Bacteria</taxon>
        <taxon>Pseudomonadati</taxon>
        <taxon>Verrucomicrobiota</taxon>
        <taxon>Verrucomicrobiia</taxon>
        <taxon>Verrucomicrobiales</taxon>
        <taxon>Verrucomicrobiaceae</taxon>
        <taxon>Prosthecobacter</taxon>
    </lineage>
</organism>
<comment type="caution">
    <text evidence="2">The sequence shown here is derived from an EMBL/GenBank/DDBJ whole genome shotgun (WGS) entry which is preliminary data.</text>
</comment>
<dbReference type="Proteomes" id="UP000295662">
    <property type="component" value="Unassembled WGS sequence"/>
</dbReference>
<evidence type="ECO:0000313" key="3">
    <source>
        <dbReference type="Proteomes" id="UP000295662"/>
    </source>
</evidence>
<protein>
    <submittedName>
        <fullName evidence="2">Uncharacterized protein</fullName>
    </submittedName>
</protein>
<sequence length="92" mass="9695">MKLPVLILIVVAAILAFTNPSEADYREHVRQEAGIAGTVGLAVADIVSGGSKGGVQRQNFLLASKFYVGGDGVLPREDVAWGIAGQFIDIKK</sequence>
<name>A0A4R7SQ74_9BACT</name>
<feature type="signal peptide" evidence="1">
    <location>
        <begin position="1"/>
        <end position="23"/>
    </location>
</feature>
<feature type="chain" id="PRO_5020653457" evidence="1">
    <location>
        <begin position="24"/>
        <end position="92"/>
    </location>
</feature>
<keyword evidence="3" id="KW-1185">Reference proteome</keyword>
<reference evidence="2 3" key="1">
    <citation type="submission" date="2019-03" db="EMBL/GenBank/DDBJ databases">
        <title>Genomic Encyclopedia of Archaeal and Bacterial Type Strains, Phase II (KMG-II): from individual species to whole genera.</title>
        <authorList>
            <person name="Goeker M."/>
        </authorList>
    </citation>
    <scope>NUCLEOTIDE SEQUENCE [LARGE SCALE GENOMIC DNA]</scope>
    <source>
        <strain evidence="2 3">ATCC 25309</strain>
    </source>
</reference>
<keyword evidence="1" id="KW-0732">Signal</keyword>
<gene>
    <name evidence="2" type="ORF">EI77_00680</name>
</gene>
<dbReference type="OrthoDB" id="197008at2"/>